<evidence type="ECO:0000313" key="2">
    <source>
        <dbReference type="Proteomes" id="UP001139384"/>
    </source>
</evidence>
<keyword evidence="2" id="KW-1185">Reference proteome</keyword>
<dbReference type="AlphaFoldDB" id="A0A9X1TNL3"/>
<organism evidence="1 2">
    <name type="scientific">Streptomyces muensis</name>
    <dbReference type="NCBI Taxonomy" id="1077944"/>
    <lineage>
        <taxon>Bacteria</taxon>
        <taxon>Bacillati</taxon>
        <taxon>Actinomycetota</taxon>
        <taxon>Actinomycetes</taxon>
        <taxon>Kitasatosporales</taxon>
        <taxon>Streptomycetaceae</taxon>
        <taxon>Streptomyces</taxon>
    </lineage>
</organism>
<evidence type="ECO:0000313" key="1">
    <source>
        <dbReference type="EMBL" id="MCF1596859.1"/>
    </source>
</evidence>
<dbReference type="RefSeq" id="WP_234765292.1">
    <property type="nucleotide sequence ID" value="NZ_JAKEIP010000118.1"/>
</dbReference>
<proteinExistence type="predicted"/>
<dbReference type="EMBL" id="JAKEIP010000118">
    <property type="protein sequence ID" value="MCF1596859.1"/>
    <property type="molecule type" value="Genomic_DNA"/>
</dbReference>
<protein>
    <submittedName>
        <fullName evidence="1">Uncharacterized protein</fullName>
    </submittedName>
</protein>
<gene>
    <name evidence="1" type="ORF">L0P92_25315</name>
</gene>
<comment type="caution">
    <text evidence="1">The sequence shown here is derived from an EMBL/GenBank/DDBJ whole genome shotgun (WGS) entry which is preliminary data.</text>
</comment>
<reference evidence="1" key="1">
    <citation type="submission" date="2022-01" db="EMBL/GenBank/DDBJ databases">
        <title>Draft Genome Sequences of Seven Type Strains of the Genus Streptomyces.</title>
        <authorList>
            <person name="Aziz S."/>
            <person name="Coretto E."/>
            <person name="Chronakova A."/>
            <person name="Sproer C."/>
            <person name="Huber K."/>
            <person name="Nouioui I."/>
            <person name="Gross H."/>
        </authorList>
    </citation>
    <scope>NUCLEOTIDE SEQUENCE</scope>
    <source>
        <strain evidence="1">DSM 103493</strain>
    </source>
</reference>
<accession>A0A9X1TNL3</accession>
<sequence length="160" mass="17716">MGHESSHYRELYRQSLFYRPGSTLLTTIRAYTGGPTPARPDDPAVRFHPEGVAYHQAFGYVPVIKLGWPAVRAVAVLPGPVPDRQALCVYRINEPPQPDVPADEMFTGTGRGLGAHFQTLFGTRLVVHLHHVRGPSLKKLARCLPAWTDGRITLTTERPA</sequence>
<name>A0A9X1TNL3_STRM4</name>
<dbReference type="Proteomes" id="UP001139384">
    <property type="component" value="Unassembled WGS sequence"/>
</dbReference>